<dbReference type="InterPro" id="IPR011004">
    <property type="entry name" value="Trimer_LpxA-like_sf"/>
</dbReference>
<evidence type="ECO:0000256" key="7">
    <source>
        <dbReference type="RuleBase" id="RU367021"/>
    </source>
</evidence>
<evidence type="ECO:0000313" key="9">
    <source>
        <dbReference type="EMBL" id="GAL03724.1"/>
    </source>
</evidence>
<dbReference type="EC" id="2.3.1.-" evidence="7"/>
<dbReference type="Gene3D" id="2.160.10.10">
    <property type="entry name" value="Hexapeptide repeat proteins"/>
    <property type="match status" value="1"/>
</dbReference>
<dbReference type="InterPro" id="IPR001451">
    <property type="entry name" value="Hexapep"/>
</dbReference>
<organism evidence="9 10">
    <name type="scientific">Photobacterium aphoticum</name>
    <dbReference type="NCBI Taxonomy" id="754436"/>
    <lineage>
        <taxon>Bacteria</taxon>
        <taxon>Pseudomonadati</taxon>
        <taxon>Pseudomonadota</taxon>
        <taxon>Gammaproteobacteria</taxon>
        <taxon>Vibrionales</taxon>
        <taxon>Vibrionaceae</taxon>
        <taxon>Photobacterium</taxon>
    </lineage>
</organism>
<dbReference type="Pfam" id="PF12464">
    <property type="entry name" value="Mac"/>
    <property type="match status" value="1"/>
</dbReference>
<evidence type="ECO:0000256" key="3">
    <source>
        <dbReference type="ARBA" id="ARBA00022679"/>
    </source>
</evidence>
<accession>A0A090QPH6</accession>
<proteinExistence type="inferred from homology"/>
<dbReference type="InterPro" id="IPR018357">
    <property type="entry name" value="Hexapep_transf_CS"/>
</dbReference>
<evidence type="ECO:0000256" key="4">
    <source>
        <dbReference type="ARBA" id="ARBA00022737"/>
    </source>
</evidence>
<keyword evidence="5 7" id="KW-0012">Acyltransferase</keyword>
<dbReference type="PANTHER" id="PTHR43017">
    <property type="entry name" value="GALACTOSIDE O-ACETYLTRANSFERASE"/>
    <property type="match status" value="1"/>
</dbReference>
<evidence type="ECO:0000256" key="1">
    <source>
        <dbReference type="ARBA" id="ARBA00007274"/>
    </source>
</evidence>
<keyword evidence="4" id="KW-0677">Repeat</keyword>
<comment type="caution">
    <text evidence="9">The sequence shown here is derived from an EMBL/GenBank/DDBJ whole genome shotgun (WGS) entry which is preliminary data.</text>
</comment>
<dbReference type="PANTHER" id="PTHR43017:SF1">
    <property type="entry name" value="ACETYLTRANSFERASE YJL218W-RELATED"/>
    <property type="match status" value="1"/>
</dbReference>
<dbReference type="eggNOG" id="COG0110">
    <property type="taxonomic scope" value="Bacteria"/>
</dbReference>
<reference evidence="9 10" key="1">
    <citation type="journal article" date="2014" name="Genome Announc.">
        <title>Draft Genome Sequences of Two Vibrionaceae Species, Vibrio ponticus C121 and Photobacterium aphoticum C119, Isolated as Coral Reef Microbiota.</title>
        <authorList>
            <person name="Al-saari N."/>
            <person name="Meirelles P.M."/>
            <person name="Mino S."/>
            <person name="Suda W."/>
            <person name="Oshima K."/>
            <person name="Hattori M."/>
            <person name="Ohkuma M."/>
            <person name="Thompson F.L."/>
            <person name="Gomez-Gil B."/>
            <person name="Sawabe T."/>
            <person name="Sawabe T."/>
        </authorList>
    </citation>
    <scope>NUCLEOTIDE SEQUENCE [LARGE SCALE GENOMIC DNA]</scope>
    <source>
        <strain evidence="9 10">JCM 19237</strain>
    </source>
</reference>
<evidence type="ECO:0000256" key="5">
    <source>
        <dbReference type="ARBA" id="ARBA00023315"/>
    </source>
</evidence>
<dbReference type="CDD" id="cd03357">
    <property type="entry name" value="LbH_MAT_GAT"/>
    <property type="match status" value="1"/>
</dbReference>
<feature type="domain" description="Maltose/galactoside acetyltransferase" evidence="8">
    <location>
        <begin position="13"/>
        <end position="54"/>
    </location>
</feature>
<comment type="similarity">
    <text evidence="1 7">Belongs to the transferase hexapeptide repeat family.</text>
</comment>
<dbReference type="InterPro" id="IPR039369">
    <property type="entry name" value="LacA-like"/>
</dbReference>
<dbReference type="PROSITE" id="PS00101">
    <property type="entry name" value="HEXAPEP_TRANSFERASES"/>
    <property type="match status" value="1"/>
</dbReference>
<dbReference type="InterPro" id="IPR024688">
    <property type="entry name" value="Mac_dom"/>
</dbReference>
<dbReference type="EMBL" id="BBMN01000002">
    <property type="protein sequence ID" value="GAL03724.1"/>
    <property type="molecule type" value="Genomic_DNA"/>
</dbReference>
<dbReference type="GO" id="GO:0008870">
    <property type="term" value="F:galactoside O-acetyltransferase activity"/>
    <property type="evidence" value="ECO:0007669"/>
    <property type="project" value="TreeGrafter"/>
</dbReference>
<evidence type="ECO:0000256" key="6">
    <source>
        <dbReference type="ARBA" id="ARBA00055587"/>
    </source>
</evidence>
<name>A0A090QPH6_9GAMM</name>
<evidence type="ECO:0000259" key="8">
    <source>
        <dbReference type="Pfam" id="PF12464"/>
    </source>
</evidence>
<comment type="function">
    <text evidence="6">Acetyltransferase implicated in the O-acetylation of Nod factors.</text>
</comment>
<dbReference type="STRING" id="754436.JCM19237_6618"/>
<keyword evidence="3 7" id="KW-0808">Transferase</keyword>
<evidence type="ECO:0000256" key="2">
    <source>
        <dbReference type="ARBA" id="ARBA00022458"/>
    </source>
</evidence>
<dbReference type="Proteomes" id="UP000029227">
    <property type="component" value="Unassembled WGS sequence"/>
</dbReference>
<dbReference type="SUPFAM" id="SSF51161">
    <property type="entry name" value="Trimeric LpxA-like enzymes"/>
    <property type="match status" value="1"/>
</dbReference>
<sequence length="205" mass="22008">MSQDLSDFSYHTPITPELFAEQMTVKEKLYDFNALRPSDHESQAALLNDLLGSHNGAHIVAPFYCDMGKNIHFKLGGFLNAGVKILDMAPVTFGERVLIGPNVVISTASHPLTLAERVLPVAPANPIVIGDNVWIGAGAVILDGVTIGDRAVIGAGSVVTKDIPADVLAVGNPCKVIRTIEQPPLPSDEALDEMWRPVIEMFGEM</sequence>
<dbReference type="FunFam" id="2.160.10.10:FF:000025">
    <property type="entry name" value="Hexapeptide-repeat containing-acetyltransferase"/>
    <property type="match status" value="1"/>
</dbReference>
<keyword evidence="2" id="KW-0536">Nodulation</keyword>
<gene>
    <name evidence="9" type="ORF">JCM19237_6618</name>
</gene>
<dbReference type="Pfam" id="PF00132">
    <property type="entry name" value="Hexapep"/>
    <property type="match status" value="1"/>
</dbReference>
<dbReference type="AlphaFoldDB" id="A0A090QPH6"/>
<protein>
    <recommendedName>
        <fullName evidence="7">Acetyltransferase</fullName>
        <ecNumber evidence="7">2.3.1.-</ecNumber>
    </recommendedName>
</protein>
<evidence type="ECO:0000313" key="10">
    <source>
        <dbReference type="Proteomes" id="UP000029227"/>
    </source>
</evidence>